<dbReference type="SUPFAM" id="SSF46894">
    <property type="entry name" value="C-terminal effector domain of the bipartite response regulators"/>
    <property type="match status" value="1"/>
</dbReference>
<evidence type="ECO:0000313" key="3">
    <source>
        <dbReference type="Proteomes" id="UP000027100"/>
    </source>
</evidence>
<gene>
    <name evidence="2" type="ORF">HPO_13957</name>
</gene>
<comment type="caution">
    <text evidence="2">The sequence shown here is derived from an EMBL/GenBank/DDBJ whole genome shotgun (WGS) entry which is preliminary data.</text>
</comment>
<name>A0A062V6C2_9PROT</name>
<dbReference type="AlphaFoldDB" id="A0A062V6C2"/>
<dbReference type="eggNOG" id="COG2771">
    <property type="taxonomic scope" value="Bacteria"/>
</dbReference>
<proteinExistence type="predicted"/>
<dbReference type="InterPro" id="IPR016032">
    <property type="entry name" value="Sig_transdc_resp-reg_C-effctor"/>
</dbReference>
<dbReference type="Gene3D" id="1.10.10.10">
    <property type="entry name" value="Winged helix-like DNA-binding domain superfamily/Winged helix DNA-binding domain"/>
    <property type="match status" value="1"/>
</dbReference>
<dbReference type="GO" id="GO:0003677">
    <property type="term" value="F:DNA binding"/>
    <property type="evidence" value="ECO:0007669"/>
    <property type="project" value="InterPro"/>
</dbReference>
<dbReference type="InterPro" id="IPR000792">
    <property type="entry name" value="Tscrpt_reg_LuxR_C"/>
</dbReference>
<protein>
    <submittedName>
        <fullName evidence="2">LuxR family transcriptional regulator</fullName>
    </submittedName>
</protein>
<dbReference type="PATRIC" id="fig|1280954.3.peg.2827"/>
<dbReference type="RefSeq" id="WP_035600079.1">
    <property type="nucleotide sequence ID" value="NZ_ARYM01000017.1"/>
</dbReference>
<feature type="domain" description="HTH luxR-type" evidence="1">
    <location>
        <begin position="304"/>
        <end position="361"/>
    </location>
</feature>
<sequence length="370" mass="39666">MTRPDHSSPEGRLEAARSLLLETVMAPDRWDDALTAFAGACGGRSGQIIGLNSSGAVVLHRLTETPPDFIRDVEAFGLADVRANPRLRIGQSAPVMQLRADQDFVSPEDRARTPIYTEMFDPHGFPHNCQIVLLRSPELLVRASVSRTKRQGIFDADALRTFMALAPYLQAAVQTRAALGLAAVHATLATLDAVKAAAFILNTDGRVIGLSRRGADIAERGDGLRLSGGRVKLEDGAAREALEAWLSRLGKGTAPPMSLFTGSAMLDLQPLPPERDGLGTGPAALAILREATTPEERRILIRARYNLTPAEADIALALARGVSVPDIASGRGVSLPTVRSQLQALYAKLDVRRQAELVAKLKSLQSESLP</sequence>
<keyword evidence="3" id="KW-1185">Reference proteome</keyword>
<dbReference type="GO" id="GO:0006355">
    <property type="term" value="P:regulation of DNA-templated transcription"/>
    <property type="evidence" value="ECO:0007669"/>
    <property type="project" value="InterPro"/>
</dbReference>
<dbReference type="OrthoDB" id="7425190at2"/>
<reference evidence="2 3" key="1">
    <citation type="journal article" date="2014" name="Antonie Van Leeuwenhoek">
        <title>Hyphomonas beringensis sp. nov. and Hyphomonas chukchiensis sp. nov., isolated from surface seawater of the Bering Sea and Chukchi Sea.</title>
        <authorList>
            <person name="Li C."/>
            <person name="Lai Q."/>
            <person name="Li G."/>
            <person name="Dong C."/>
            <person name="Wang J."/>
            <person name="Liao Y."/>
            <person name="Shao Z."/>
        </authorList>
    </citation>
    <scope>NUCLEOTIDE SEQUENCE [LARGE SCALE GENOMIC DNA]</scope>
    <source>
        <strain evidence="2 3">PS728</strain>
    </source>
</reference>
<accession>A0A062V6C2</accession>
<evidence type="ECO:0000313" key="2">
    <source>
        <dbReference type="EMBL" id="KCZ97603.1"/>
    </source>
</evidence>
<dbReference type="Proteomes" id="UP000027100">
    <property type="component" value="Unassembled WGS sequence"/>
</dbReference>
<dbReference type="STRING" id="1280954.HPO_13957"/>
<dbReference type="EMBL" id="ARYM01000017">
    <property type="protein sequence ID" value="KCZ97603.1"/>
    <property type="molecule type" value="Genomic_DNA"/>
</dbReference>
<dbReference type="SMART" id="SM00421">
    <property type="entry name" value="HTH_LUXR"/>
    <property type="match status" value="1"/>
</dbReference>
<evidence type="ECO:0000259" key="1">
    <source>
        <dbReference type="SMART" id="SM00421"/>
    </source>
</evidence>
<organism evidence="2 3">
    <name type="scientific">Hyphomonas polymorpha PS728</name>
    <dbReference type="NCBI Taxonomy" id="1280954"/>
    <lineage>
        <taxon>Bacteria</taxon>
        <taxon>Pseudomonadati</taxon>
        <taxon>Pseudomonadota</taxon>
        <taxon>Alphaproteobacteria</taxon>
        <taxon>Hyphomonadales</taxon>
        <taxon>Hyphomonadaceae</taxon>
        <taxon>Hyphomonas</taxon>
    </lineage>
</organism>
<dbReference type="InterPro" id="IPR036388">
    <property type="entry name" value="WH-like_DNA-bd_sf"/>
</dbReference>